<comment type="caution">
    <text evidence="1">The sequence shown here is derived from an EMBL/GenBank/DDBJ whole genome shotgun (WGS) entry which is preliminary data.</text>
</comment>
<evidence type="ECO:0000313" key="2">
    <source>
        <dbReference type="Proteomes" id="UP000571084"/>
    </source>
</evidence>
<dbReference type="RefSeq" id="WP_168055777.1">
    <property type="nucleotide sequence ID" value="NZ_JAAOZT010000007.1"/>
</dbReference>
<proteinExistence type="predicted"/>
<accession>A0A840RV55</accession>
<dbReference type="EMBL" id="JACHHQ010000005">
    <property type="protein sequence ID" value="MBB5200766.1"/>
    <property type="molecule type" value="Genomic_DNA"/>
</dbReference>
<organism evidence="1 2">
    <name type="scientific">Glaciimonas immobilis</name>
    <dbReference type="NCBI Taxonomy" id="728004"/>
    <lineage>
        <taxon>Bacteria</taxon>
        <taxon>Pseudomonadati</taxon>
        <taxon>Pseudomonadota</taxon>
        <taxon>Betaproteobacteria</taxon>
        <taxon>Burkholderiales</taxon>
        <taxon>Oxalobacteraceae</taxon>
        <taxon>Glaciimonas</taxon>
    </lineage>
</organism>
<name>A0A840RV55_9BURK</name>
<evidence type="ECO:0000313" key="1">
    <source>
        <dbReference type="EMBL" id="MBB5200766.1"/>
    </source>
</evidence>
<dbReference type="Proteomes" id="UP000571084">
    <property type="component" value="Unassembled WGS sequence"/>
</dbReference>
<gene>
    <name evidence="1" type="ORF">HNR39_002608</name>
</gene>
<sequence length="131" mass="14350">MNNEKTVKPGYMFQTSMQIGGEIALTVSGNFAAGSTTDEMVIEMDKVLAALEKQNVRRMKLPAVRRTLQDQRDALVTNKSQLEKMRADEAGRKLSTAEKVAIESCMTRIETLGDMVAKGAAIIVDLEKEAA</sequence>
<protein>
    <submittedName>
        <fullName evidence="1">Uncharacterized protein</fullName>
    </submittedName>
</protein>
<keyword evidence="2" id="KW-1185">Reference proteome</keyword>
<dbReference type="AlphaFoldDB" id="A0A840RV55"/>
<reference evidence="1 2" key="1">
    <citation type="submission" date="2020-08" db="EMBL/GenBank/DDBJ databases">
        <title>Genomic Encyclopedia of Type Strains, Phase IV (KMG-IV): sequencing the most valuable type-strain genomes for metagenomic binning, comparative biology and taxonomic classification.</title>
        <authorList>
            <person name="Goeker M."/>
        </authorList>
    </citation>
    <scope>NUCLEOTIDE SEQUENCE [LARGE SCALE GENOMIC DNA]</scope>
    <source>
        <strain evidence="1 2">DSM 23240</strain>
    </source>
</reference>